<evidence type="ECO:0000313" key="2">
    <source>
        <dbReference type="EMBL" id="ENO16721.1"/>
    </source>
</evidence>
<evidence type="ECO:0000256" key="1">
    <source>
        <dbReference type="SAM" id="SignalP"/>
    </source>
</evidence>
<keyword evidence="1" id="KW-0732">Signal</keyword>
<dbReference type="HOGENOM" id="CLU_2233297_0_0_6"/>
<dbReference type="AlphaFoldDB" id="N6WYW3"/>
<name>N6WYW3_9GAMM</name>
<keyword evidence="3" id="KW-1185">Reference proteome</keyword>
<accession>N6WYW3</accession>
<dbReference type="RefSeq" id="WP_004583231.1">
    <property type="nucleotide sequence ID" value="NZ_AP028878.1"/>
</dbReference>
<dbReference type="Proteomes" id="UP000013165">
    <property type="component" value="Unassembled WGS sequence"/>
</dbReference>
<comment type="caution">
    <text evidence="2">The sequence shown here is derived from an EMBL/GenBank/DDBJ whole genome shotgun (WGS) entry which is preliminary data.</text>
</comment>
<sequence length="104" mass="11453">MILRIFIILLALNSLAFVVKADAAERVDISDEEFSDIYALQDAMSGDFEQDDTDAIAELGSRILRWSISDSDDGGQRYASEGAQPDHGIALIQNGACLNLKWNF</sequence>
<protein>
    <submittedName>
        <fullName evidence="2">Uncharacterized protein</fullName>
    </submittedName>
</protein>
<proteinExistence type="predicted"/>
<feature type="chain" id="PRO_5004127854" evidence="1">
    <location>
        <begin position="24"/>
        <end position="104"/>
    </location>
</feature>
<dbReference type="EMBL" id="APLQ01000010">
    <property type="protein sequence ID" value="ENO16721.1"/>
    <property type="molecule type" value="Genomic_DNA"/>
</dbReference>
<organism evidence="2 3">
    <name type="scientific">Marinobacter nanhaiticus D15-8W</name>
    <dbReference type="NCBI Taxonomy" id="626887"/>
    <lineage>
        <taxon>Bacteria</taxon>
        <taxon>Pseudomonadati</taxon>
        <taxon>Pseudomonadota</taxon>
        <taxon>Gammaproteobacteria</taxon>
        <taxon>Pseudomonadales</taxon>
        <taxon>Marinobacteraceae</taxon>
        <taxon>Marinobacter</taxon>
    </lineage>
</organism>
<gene>
    <name evidence="2" type="ORF">J057_03405</name>
</gene>
<dbReference type="PATRIC" id="fig|626887.3.peg.666"/>
<reference evidence="2 3" key="1">
    <citation type="journal article" date="2013" name="Genome Announc.">
        <title>Genome Sequence of the Polycyclic Aromatic Hydrocarbon-Degrading Bacterium Strain Marinobacter nanhaiticus D15-8WT.</title>
        <authorList>
            <person name="Cui Z."/>
            <person name="Gao W."/>
            <person name="Li Q."/>
            <person name="Xu G."/>
            <person name="Zheng L."/>
        </authorList>
    </citation>
    <scope>NUCLEOTIDE SEQUENCE [LARGE SCALE GENOMIC DNA]</scope>
    <source>
        <strain evidence="2 3">D15-8W</strain>
    </source>
</reference>
<evidence type="ECO:0000313" key="3">
    <source>
        <dbReference type="Proteomes" id="UP000013165"/>
    </source>
</evidence>
<feature type="signal peptide" evidence="1">
    <location>
        <begin position="1"/>
        <end position="23"/>
    </location>
</feature>
<dbReference type="OrthoDB" id="6369953at2"/>